<name>A0AAU9PU34_9ASTR</name>
<feature type="region of interest" description="Disordered" evidence="1">
    <location>
        <begin position="50"/>
        <end position="79"/>
    </location>
</feature>
<gene>
    <name evidence="2" type="ORF">LVIROSA_LOCUS38797</name>
</gene>
<evidence type="ECO:0000313" key="3">
    <source>
        <dbReference type="Proteomes" id="UP001157418"/>
    </source>
</evidence>
<proteinExistence type="predicted"/>
<protein>
    <submittedName>
        <fullName evidence="2">Uncharacterized protein</fullName>
    </submittedName>
</protein>
<feature type="compositionally biased region" description="Basic and acidic residues" evidence="1">
    <location>
        <begin position="50"/>
        <end position="65"/>
    </location>
</feature>
<dbReference type="EMBL" id="CAKMRJ010005745">
    <property type="protein sequence ID" value="CAH1453558.1"/>
    <property type="molecule type" value="Genomic_DNA"/>
</dbReference>
<organism evidence="2 3">
    <name type="scientific">Lactuca virosa</name>
    <dbReference type="NCBI Taxonomy" id="75947"/>
    <lineage>
        <taxon>Eukaryota</taxon>
        <taxon>Viridiplantae</taxon>
        <taxon>Streptophyta</taxon>
        <taxon>Embryophyta</taxon>
        <taxon>Tracheophyta</taxon>
        <taxon>Spermatophyta</taxon>
        <taxon>Magnoliopsida</taxon>
        <taxon>eudicotyledons</taxon>
        <taxon>Gunneridae</taxon>
        <taxon>Pentapetalae</taxon>
        <taxon>asterids</taxon>
        <taxon>campanulids</taxon>
        <taxon>Asterales</taxon>
        <taxon>Asteraceae</taxon>
        <taxon>Cichorioideae</taxon>
        <taxon>Cichorieae</taxon>
        <taxon>Lactucinae</taxon>
        <taxon>Lactuca</taxon>
    </lineage>
</organism>
<evidence type="ECO:0000256" key="1">
    <source>
        <dbReference type="SAM" id="MobiDB-lite"/>
    </source>
</evidence>
<dbReference type="AlphaFoldDB" id="A0AAU9PU34"/>
<sequence length="79" mass="8658">MTNSMRPPFPFVLPIKFVISPLYATSTRKKIVALMTVGAHLRLSCGIEESRRADLHAEESSDTTRPRGTSSSKGKEPAV</sequence>
<comment type="caution">
    <text evidence="2">The sequence shown here is derived from an EMBL/GenBank/DDBJ whole genome shotgun (WGS) entry which is preliminary data.</text>
</comment>
<accession>A0AAU9PU34</accession>
<keyword evidence="3" id="KW-1185">Reference proteome</keyword>
<dbReference type="Proteomes" id="UP001157418">
    <property type="component" value="Unassembled WGS sequence"/>
</dbReference>
<evidence type="ECO:0000313" key="2">
    <source>
        <dbReference type="EMBL" id="CAH1453558.1"/>
    </source>
</evidence>
<reference evidence="2 3" key="1">
    <citation type="submission" date="2022-01" db="EMBL/GenBank/DDBJ databases">
        <authorList>
            <person name="Xiong W."/>
            <person name="Schranz E."/>
        </authorList>
    </citation>
    <scope>NUCLEOTIDE SEQUENCE [LARGE SCALE GENOMIC DNA]</scope>
</reference>